<evidence type="ECO:0000259" key="1">
    <source>
        <dbReference type="Pfam" id="PF12146"/>
    </source>
</evidence>
<dbReference type="PANTHER" id="PTHR11614">
    <property type="entry name" value="PHOSPHOLIPASE-RELATED"/>
    <property type="match status" value="1"/>
</dbReference>
<dbReference type="InterPro" id="IPR029058">
    <property type="entry name" value="AB_hydrolase_fold"/>
</dbReference>
<evidence type="ECO:0000313" key="2">
    <source>
        <dbReference type="EMBL" id="CAH2355045.1"/>
    </source>
</evidence>
<dbReference type="EMBL" id="CAKXYY010000021">
    <property type="protein sequence ID" value="CAH2355045.1"/>
    <property type="molecule type" value="Genomic_DNA"/>
</dbReference>
<dbReference type="InterPro" id="IPR022742">
    <property type="entry name" value="Hydrolase_4"/>
</dbReference>
<keyword evidence="3" id="KW-1185">Reference proteome</keyword>
<reference evidence="2" key="1">
    <citation type="submission" date="2022-03" db="EMBL/GenBank/DDBJ databases">
        <authorList>
            <person name="Legras J.-L."/>
            <person name="Devillers H."/>
            <person name="Grondin C."/>
        </authorList>
    </citation>
    <scope>NUCLEOTIDE SEQUENCE</scope>
    <source>
        <strain evidence="2">CLIB 1423</strain>
    </source>
</reference>
<dbReference type="OrthoDB" id="10249433at2759"/>
<dbReference type="Pfam" id="PF12146">
    <property type="entry name" value="Hydrolase_4"/>
    <property type="match status" value="1"/>
</dbReference>
<dbReference type="InterPro" id="IPR051044">
    <property type="entry name" value="MAG_DAG_Lipase"/>
</dbReference>
<proteinExistence type="predicted"/>
<organism evidence="2 3">
    <name type="scientific">[Candida] railenensis</name>
    <dbReference type="NCBI Taxonomy" id="45579"/>
    <lineage>
        <taxon>Eukaryota</taxon>
        <taxon>Fungi</taxon>
        <taxon>Dikarya</taxon>
        <taxon>Ascomycota</taxon>
        <taxon>Saccharomycotina</taxon>
        <taxon>Pichiomycetes</taxon>
        <taxon>Debaryomycetaceae</taxon>
        <taxon>Kurtzmaniella</taxon>
    </lineage>
</organism>
<dbReference type="AlphaFoldDB" id="A0A9P0QUZ0"/>
<comment type="caution">
    <text evidence="2">The sequence shown here is derived from an EMBL/GenBank/DDBJ whole genome shotgun (WGS) entry which is preliminary data.</text>
</comment>
<dbReference type="SUPFAM" id="SSF53474">
    <property type="entry name" value="alpha/beta-Hydrolases"/>
    <property type="match status" value="1"/>
</dbReference>
<accession>A0A9P0QUZ0</accession>
<dbReference type="InterPro" id="IPR000073">
    <property type="entry name" value="AB_hydrolase_1"/>
</dbReference>
<dbReference type="Proteomes" id="UP000837801">
    <property type="component" value="Unassembled WGS sequence"/>
</dbReference>
<feature type="domain" description="Serine aminopeptidase S33" evidence="1">
    <location>
        <begin position="56"/>
        <end position="302"/>
    </location>
</feature>
<protein>
    <submittedName>
        <fullName evidence="2">Monoglyceride lipase</fullName>
    </submittedName>
</protein>
<evidence type="ECO:0000313" key="3">
    <source>
        <dbReference type="Proteomes" id="UP000837801"/>
    </source>
</evidence>
<dbReference type="PRINTS" id="PR00111">
    <property type="entry name" value="ABHYDROLASE"/>
</dbReference>
<sequence length="320" mass="36036">MSSNATAEPVSAATAAEVTNKNIPVPYTPTGKPSTTTFVKHNGANFKTVEFEHSGEYKGTIIFVHGFAEQSDLYVEFFDKLAQQGFDIFFFDQRGAGETSPGKEYGKTDEKFQMGDLDFFIDYNSKKSGKESERFFLMGHSMGGAIILNYGIIGKHRDKIRGIVSNGPMIASHPNTAPSAVVMFLSPVINKLVPNLKVDSKLDITYITSNKKWQDYIRAHDAKLIGTIRLFNDMFARGDLLKKPAHIKKWSPSIPLLLIHGNDDSINDYKYSKKFYEYLPKDIDKEYYEIEGGRHSTFIETDDITEKVLDKVVSFLDAHK</sequence>
<name>A0A9P0QUZ0_9ASCO</name>
<dbReference type="Gene3D" id="3.40.50.1820">
    <property type="entry name" value="alpha/beta hydrolase"/>
    <property type="match status" value="1"/>
</dbReference>
<gene>
    <name evidence="2" type="ORF">CLIB1423_21S00584</name>
</gene>